<accession>A0A316AS32</accession>
<keyword evidence="2" id="KW-0143">Chaperone</keyword>
<keyword evidence="4" id="KW-1185">Reference proteome</keyword>
<comment type="caution">
    <text evidence="3">The sequence shown here is derived from an EMBL/GenBank/DDBJ whole genome shotgun (WGS) entry which is preliminary data.</text>
</comment>
<gene>
    <name evidence="3" type="ORF">BXY45_11653</name>
</gene>
<dbReference type="Pfam" id="PF01730">
    <property type="entry name" value="UreF"/>
    <property type="match status" value="1"/>
</dbReference>
<organism evidence="3 4">
    <name type="scientific">Quadrisphaera granulorum</name>
    <dbReference type="NCBI Taxonomy" id="317664"/>
    <lineage>
        <taxon>Bacteria</taxon>
        <taxon>Bacillati</taxon>
        <taxon>Actinomycetota</taxon>
        <taxon>Actinomycetes</taxon>
        <taxon>Kineosporiales</taxon>
        <taxon>Kineosporiaceae</taxon>
        <taxon>Quadrisphaera</taxon>
    </lineage>
</organism>
<proteinExistence type="predicted"/>
<dbReference type="PANTHER" id="PTHR33620:SF1">
    <property type="entry name" value="UREASE ACCESSORY PROTEIN F"/>
    <property type="match status" value="1"/>
</dbReference>
<dbReference type="Gene3D" id="1.10.4190.10">
    <property type="entry name" value="Urease accessory protein UreF"/>
    <property type="match status" value="1"/>
</dbReference>
<dbReference type="AlphaFoldDB" id="A0A316AS32"/>
<reference evidence="3 4" key="1">
    <citation type="submission" date="2018-03" db="EMBL/GenBank/DDBJ databases">
        <title>Genomic Encyclopedia of Archaeal and Bacterial Type Strains, Phase II (KMG-II): from individual species to whole genera.</title>
        <authorList>
            <person name="Goeker M."/>
        </authorList>
    </citation>
    <scope>NUCLEOTIDE SEQUENCE [LARGE SCALE GENOMIC DNA]</scope>
    <source>
        <strain evidence="3 4">DSM 44889</strain>
    </source>
</reference>
<evidence type="ECO:0000256" key="2">
    <source>
        <dbReference type="ARBA" id="ARBA00023186"/>
    </source>
</evidence>
<keyword evidence="1" id="KW-0996">Nickel insertion</keyword>
<dbReference type="EMBL" id="QGDQ01000016">
    <property type="protein sequence ID" value="PWJ52917.1"/>
    <property type="molecule type" value="Genomic_DNA"/>
</dbReference>
<dbReference type="InterPro" id="IPR002639">
    <property type="entry name" value="UreF"/>
</dbReference>
<dbReference type="PANTHER" id="PTHR33620">
    <property type="entry name" value="UREASE ACCESSORY PROTEIN F"/>
    <property type="match status" value="1"/>
</dbReference>
<evidence type="ECO:0000313" key="3">
    <source>
        <dbReference type="EMBL" id="PWJ52917.1"/>
    </source>
</evidence>
<protein>
    <submittedName>
        <fullName evidence="3">Urease accessory protein</fullName>
    </submittedName>
</protein>
<evidence type="ECO:0000313" key="4">
    <source>
        <dbReference type="Proteomes" id="UP000245469"/>
    </source>
</evidence>
<evidence type="ECO:0000256" key="1">
    <source>
        <dbReference type="ARBA" id="ARBA00022988"/>
    </source>
</evidence>
<dbReference type="InterPro" id="IPR038277">
    <property type="entry name" value="UreF_sf"/>
</dbReference>
<dbReference type="GO" id="GO:0016151">
    <property type="term" value="F:nickel cation binding"/>
    <property type="evidence" value="ECO:0007669"/>
    <property type="project" value="InterPro"/>
</dbReference>
<dbReference type="PROSITE" id="PS51257">
    <property type="entry name" value="PROKAR_LIPOPROTEIN"/>
    <property type="match status" value="1"/>
</dbReference>
<name>A0A316AS32_9ACTN</name>
<sequence length="193" mass="19485">MVDGYVRDEASLGTLLRRRLLTAGVVAAHLAAASCAAPDANTLRVLDGEAEVRLPAPAAREASRAQGRGLVRVASVAWPSAAWAALGQVARAPHHPLAIGVATAAAGGSPRDAALVALYLTGTATATAAARLLGLDPVTVAAVLASLGPLQDALATDASEAVARGDEVPAESDPLTDLLVTRHAPRQDKLFAS</sequence>
<dbReference type="Proteomes" id="UP000245469">
    <property type="component" value="Unassembled WGS sequence"/>
</dbReference>